<sequence>MTIIDFGRAIPSSQARGWQQWPGHEDFSLQFLRVLRAAQEGGSTVSECFLAAERINPRDDESWYREWHSAADTNRDRAAEALTSGRIPTALSNWLRAANYYRTAQVMLACSDPRQGAAIALMQDCARLYVQHATPAGEVVEIPWRDGVLQGYFVPAPRATRPLPVVLCVVGQGHYKEEHLHRVPSYALDRGLSLLLVDLPGQSYSQEMIGSPCRYEVETAISGWVDFLADRSDIDQERIAIFGDGLGAAFATRGANLDDRFAAAVCDAGIWELHERAFIASRISGRAGLGCPSEIEGFNSSSVAANIKCPVLVAMGERDWLDVDHVTECCRVMKQNGLDIELKIFRASETVAPPAQIDIPTVGNEFIFDWIVDRLDSRTK</sequence>
<evidence type="ECO:0000256" key="1">
    <source>
        <dbReference type="ARBA" id="ARBA00022801"/>
    </source>
</evidence>
<dbReference type="AlphaFoldDB" id="A0A120MG01"/>
<protein>
    <submittedName>
        <fullName evidence="2">2,6-dihydropseudooxynicotine hydrolase</fullName>
    </submittedName>
</protein>
<dbReference type="InterPro" id="IPR010520">
    <property type="entry name" value="FrsA-like"/>
</dbReference>
<dbReference type="GO" id="GO:0006508">
    <property type="term" value="P:proteolysis"/>
    <property type="evidence" value="ECO:0007669"/>
    <property type="project" value="InterPro"/>
</dbReference>
<dbReference type="GO" id="GO:0008236">
    <property type="term" value="F:serine-type peptidase activity"/>
    <property type="evidence" value="ECO:0007669"/>
    <property type="project" value="InterPro"/>
</dbReference>
<dbReference type="Gene3D" id="1.20.1440.110">
    <property type="entry name" value="acylaminoacyl peptidase"/>
    <property type="match status" value="1"/>
</dbReference>
<organism evidence="2">
    <name type="scientific">Tardiphaga robiniae</name>
    <dbReference type="NCBI Taxonomy" id="943830"/>
    <lineage>
        <taxon>Bacteria</taxon>
        <taxon>Pseudomonadati</taxon>
        <taxon>Pseudomonadota</taxon>
        <taxon>Alphaproteobacteria</taxon>
        <taxon>Hyphomicrobiales</taxon>
        <taxon>Nitrobacteraceae</taxon>
        <taxon>Tardiphaga</taxon>
    </lineage>
</organism>
<keyword evidence="1 2" id="KW-0378">Hydrolase</keyword>
<dbReference type="PANTHER" id="PTHR22946:SF12">
    <property type="entry name" value="CONIDIAL PIGMENT BIOSYNTHESIS PROTEIN AYG1 (AFU_ORTHOLOGUE AFUA_2G17550)"/>
    <property type="match status" value="1"/>
</dbReference>
<dbReference type="Gene3D" id="3.40.50.1820">
    <property type="entry name" value="alpha/beta hydrolase"/>
    <property type="match status" value="1"/>
</dbReference>
<reference evidence="2" key="1">
    <citation type="submission" date="2015-10" db="EMBL/GenBank/DDBJ databases">
        <title>Evolution marks in rhizobial microsymbionts genomes from the relict species Vavilovia formosa (Stev.) Fed.</title>
        <authorList>
            <person name="Kopat V."/>
        </authorList>
    </citation>
    <scope>NUCLEOTIDE SEQUENCE</scope>
    <source>
        <strain evidence="2">Vaf-07</strain>
    </source>
</reference>
<dbReference type="Pfam" id="PF06500">
    <property type="entry name" value="FrsA-like"/>
    <property type="match status" value="1"/>
</dbReference>
<dbReference type="PANTHER" id="PTHR22946">
    <property type="entry name" value="DIENELACTONE HYDROLASE DOMAIN-CONTAINING PROTEIN-RELATED"/>
    <property type="match status" value="1"/>
</dbReference>
<dbReference type="EMBL" id="KT955714">
    <property type="protein sequence ID" value="AMH39351.1"/>
    <property type="molecule type" value="Genomic_DNA"/>
</dbReference>
<evidence type="ECO:0000313" key="2">
    <source>
        <dbReference type="EMBL" id="AMH39351.1"/>
    </source>
</evidence>
<proteinExistence type="predicted"/>
<name>A0A120MG01_9BRAD</name>
<dbReference type="InterPro" id="IPR050261">
    <property type="entry name" value="FrsA_esterase"/>
</dbReference>
<gene>
    <name evidence="2" type="ORF">PROKKA_00538</name>
</gene>
<dbReference type="RefSeq" id="WP_244499636.1">
    <property type="nucleotide sequence ID" value="NZ_LVYV01000001.1"/>
</dbReference>
<accession>A0A120MG01</accession>
<dbReference type="InterPro" id="IPR029058">
    <property type="entry name" value="AB_hydrolase_fold"/>
</dbReference>
<dbReference type="SUPFAM" id="SSF53474">
    <property type="entry name" value="alpha/beta-Hydrolases"/>
    <property type="match status" value="1"/>
</dbReference>